<name>A0A4Q7TGA7_9MICO</name>
<comment type="caution">
    <text evidence="1">The sequence shown here is derived from an EMBL/GenBank/DDBJ whole genome shotgun (WGS) entry which is preliminary data.</text>
</comment>
<protein>
    <recommendedName>
        <fullName evidence="3">Polyketide cyclase/dehydrase/lipid transport protein</fullName>
    </recommendedName>
</protein>
<dbReference type="RefSeq" id="WP_130283851.1">
    <property type="nucleotide sequence ID" value="NZ_SGXT01000017.1"/>
</dbReference>
<dbReference type="Proteomes" id="UP000292408">
    <property type="component" value="Unassembled WGS sequence"/>
</dbReference>
<keyword evidence="2" id="KW-1185">Reference proteome</keyword>
<evidence type="ECO:0000313" key="2">
    <source>
        <dbReference type="Proteomes" id="UP000292408"/>
    </source>
</evidence>
<dbReference type="EMBL" id="SGXT01000017">
    <property type="protein sequence ID" value="RZT58448.1"/>
    <property type="molecule type" value="Genomic_DNA"/>
</dbReference>
<dbReference type="AlphaFoldDB" id="A0A4Q7TGA7"/>
<reference evidence="1 2" key="1">
    <citation type="journal article" date="2015" name="Stand. Genomic Sci.">
        <title>Genomic Encyclopedia of Bacterial and Archaeal Type Strains, Phase III: the genomes of soil and plant-associated and newly described type strains.</title>
        <authorList>
            <person name="Whitman W.B."/>
            <person name="Woyke T."/>
            <person name="Klenk H.P."/>
            <person name="Zhou Y."/>
            <person name="Lilburn T.G."/>
            <person name="Beck B.J."/>
            <person name="De Vos P."/>
            <person name="Vandamme P."/>
            <person name="Eisen J.A."/>
            <person name="Garrity G."/>
            <person name="Hugenholtz P."/>
            <person name="Kyrpides N.C."/>
        </authorList>
    </citation>
    <scope>NUCLEOTIDE SEQUENCE [LARGE SCALE GENOMIC DNA]</scope>
    <source>
        <strain evidence="1 2">AC4r</strain>
    </source>
</reference>
<evidence type="ECO:0008006" key="3">
    <source>
        <dbReference type="Google" id="ProtNLM"/>
    </source>
</evidence>
<dbReference type="OrthoDB" id="7428016at2"/>
<dbReference type="InterPro" id="IPR023393">
    <property type="entry name" value="START-like_dom_sf"/>
</dbReference>
<evidence type="ECO:0000313" key="1">
    <source>
        <dbReference type="EMBL" id="RZT58448.1"/>
    </source>
</evidence>
<dbReference type="SUPFAM" id="SSF55961">
    <property type="entry name" value="Bet v1-like"/>
    <property type="match status" value="1"/>
</dbReference>
<sequence length="157" mass="17148">MRVTLDLILDCSPDAAWEAVHSPAVFRAVSGPWTTVESLEPGGFPSRWPGGDHRVKLRMLGVLPMGTQLIRLSDEVAPGVRTVHDTGGPLSGPMRTVRSWHHQMAISAAPGDGGRTRFRDTLTVKAGVLTPFVTAGFWVFWQLRGRALKRLAPGWNT</sequence>
<proteinExistence type="predicted"/>
<accession>A0A4Q7TGA7</accession>
<gene>
    <name evidence="1" type="ORF">EV140_2218</name>
</gene>
<dbReference type="Gene3D" id="3.30.530.20">
    <property type="match status" value="1"/>
</dbReference>
<organism evidence="1 2">
    <name type="scientific">Microcella alkaliphila</name>
    <dbReference type="NCBI Taxonomy" id="279828"/>
    <lineage>
        <taxon>Bacteria</taxon>
        <taxon>Bacillati</taxon>
        <taxon>Actinomycetota</taxon>
        <taxon>Actinomycetes</taxon>
        <taxon>Micrococcales</taxon>
        <taxon>Microbacteriaceae</taxon>
        <taxon>Microcella</taxon>
    </lineage>
</organism>